<accession>A0A1H3TM75</accession>
<keyword evidence="1" id="KW-0732">Signal</keyword>
<name>A0A1H3TM75_9ACTN</name>
<dbReference type="AlphaFoldDB" id="A0A1H3TM75"/>
<dbReference type="OrthoDB" id="5195328at2"/>
<reference evidence="3" key="1">
    <citation type="submission" date="2016-10" db="EMBL/GenBank/DDBJ databases">
        <authorList>
            <person name="Varghese N."/>
            <person name="Submissions S."/>
        </authorList>
    </citation>
    <scope>NUCLEOTIDE SEQUENCE [LARGE SCALE GENOMIC DNA]</scope>
    <source>
        <strain evidence="3">DSM 44718</strain>
    </source>
</reference>
<organism evidence="2 3">
    <name type="scientific">Asanoa ishikariensis</name>
    <dbReference type="NCBI Taxonomy" id="137265"/>
    <lineage>
        <taxon>Bacteria</taxon>
        <taxon>Bacillati</taxon>
        <taxon>Actinomycetota</taxon>
        <taxon>Actinomycetes</taxon>
        <taxon>Micromonosporales</taxon>
        <taxon>Micromonosporaceae</taxon>
        <taxon>Asanoa</taxon>
    </lineage>
</organism>
<feature type="signal peptide" evidence="1">
    <location>
        <begin position="1"/>
        <end position="32"/>
    </location>
</feature>
<gene>
    <name evidence="2" type="ORF">SAMN05421684_5959</name>
</gene>
<feature type="chain" id="PRO_5011753862" evidence="1">
    <location>
        <begin position="33"/>
        <end position="150"/>
    </location>
</feature>
<evidence type="ECO:0000256" key="1">
    <source>
        <dbReference type="SAM" id="SignalP"/>
    </source>
</evidence>
<sequence>MRVLRLLTARLLATTAVATVALVGVTAGPAQAVRSQNIPVYSANNPAITLGSGRWLSERGAYSNGEISVEDRFDDGANGIILELSKRTGSAWSRVNLVSVRGVNKSNYVDVKPIYNGGPTVGQQLQIKVCKLLPNGDWKDCQIRIDHNYP</sequence>
<dbReference type="RefSeq" id="WP_143049924.1">
    <property type="nucleotide sequence ID" value="NZ_BOND01000001.1"/>
</dbReference>
<protein>
    <submittedName>
        <fullName evidence="2">Uncharacterized protein</fullName>
    </submittedName>
</protein>
<evidence type="ECO:0000313" key="2">
    <source>
        <dbReference type="EMBL" id="SDZ50755.1"/>
    </source>
</evidence>
<proteinExistence type="predicted"/>
<evidence type="ECO:0000313" key="3">
    <source>
        <dbReference type="Proteomes" id="UP000199632"/>
    </source>
</evidence>
<dbReference type="EMBL" id="FNQB01000003">
    <property type="protein sequence ID" value="SDZ50755.1"/>
    <property type="molecule type" value="Genomic_DNA"/>
</dbReference>
<keyword evidence="3" id="KW-1185">Reference proteome</keyword>
<dbReference type="Proteomes" id="UP000199632">
    <property type="component" value="Unassembled WGS sequence"/>
</dbReference>